<evidence type="ECO:0000256" key="6">
    <source>
        <dbReference type="SAM" id="Phobius"/>
    </source>
</evidence>
<dbReference type="AlphaFoldDB" id="A0A5J5ISG8"/>
<organism evidence="8 9">
    <name type="scientific">Microbacterium radiodurans</name>
    <dbReference type="NCBI Taxonomy" id="661398"/>
    <lineage>
        <taxon>Bacteria</taxon>
        <taxon>Bacillati</taxon>
        <taxon>Actinomycetota</taxon>
        <taxon>Actinomycetes</taxon>
        <taxon>Micrococcales</taxon>
        <taxon>Microbacteriaceae</taxon>
        <taxon>Microbacterium</taxon>
    </lineage>
</organism>
<reference evidence="9" key="1">
    <citation type="submission" date="2019-09" db="EMBL/GenBank/DDBJ databases">
        <title>Mumia zhuanghuii sp. nov. isolated from the intestinal contents of plateau pika (Ochotona curzoniae) in the Qinghai-Tibet plateau of China.</title>
        <authorList>
            <person name="Tian Z."/>
        </authorList>
    </citation>
    <scope>NUCLEOTIDE SEQUENCE [LARGE SCALE GENOMIC DNA]</scope>
    <source>
        <strain evidence="9">DSM 25564</strain>
    </source>
</reference>
<dbReference type="GO" id="GO:0043190">
    <property type="term" value="C:ATP-binding cassette (ABC) transporter complex"/>
    <property type="evidence" value="ECO:0007669"/>
    <property type="project" value="InterPro"/>
</dbReference>
<gene>
    <name evidence="8" type="ORF">F6B42_09850</name>
</gene>
<keyword evidence="9" id="KW-1185">Reference proteome</keyword>
<comment type="caution">
    <text evidence="8">The sequence shown here is derived from an EMBL/GenBank/DDBJ whole genome shotgun (WGS) entry which is preliminary data.</text>
</comment>
<feature type="domain" description="ABC-2 type transporter transmembrane" evidence="7">
    <location>
        <begin position="8"/>
        <end position="211"/>
    </location>
</feature>
<sequence length="250" mass="26214">MSTLSLTLTATKYNLIETARVPIAVIGAIVFPTLALCLFVLPQRVVVDDSGFATSAVASMVVFAFMSAGLFSVGLELAEQRSKPWTPYLRTLPASPLARIGALILATLAIATVAMVPLLVVGGLFTSARPEPLHLVAAVALVIVTALPPMLIGAIIGIATGPKAAIAVTQVALFLLAFGGGLFLPPQMFPSWLDIASAFLPIRQAREIVVGTATGTAVPVWAIVGIVAWTVALGAVAVWLYKRDEGRRYR</sequence>
<dbReference type="PIRSF" id="PIRSF006648">
    <property type="entry name" value="DrrB"/>
    <property type="match status" value="1"/>
</dbReference>
<dbReference type="OrthoDB" id="3745966at2"/>
<feature type="transmembrane region" description="Helical" evidence="6">
    <location>
        <begin position="133"/>
        <end position="157"/>
    </location>
</feature>
<evidence type="ECO:0000256" key="2">
    <source>
        <dbReference type="ARBA" id="ARBA00022692"/>
    </source>
</evidence>
<name>A0A5J5ISG8_9MICO</name>
<keyword evidence="5" id="KW-0046">Antibiotic resistance</keyword>
<keyword evidence="4 6" id="KW-0472">Membrane</keyword>
<feature type="transmembrane region" description="Helical" evidence="6">
    <location>
        <begin position="96"/>
        <end position="121"/>
    </location>
</feature>
<feature type="transmembrane region" description="Helical" evidence="6">
    <location>
        <begin position="21"/>
        <end position="41"/>
    </location>
</feature>
<keyword evidence="2 6" id="KW-0812">Transmembrane</keyword>
<dbReference type="PANTHER" id="PTHR43229:SF2">
    <property type="entry name" value="NODULATION PROTEIN J"/>
    <property type="match status" value="1"/>
</dbReference>
<evidence type="ECO:0000256" key="3">
    <source>
        <dbReference type="ARBA" id="ARBA00022989"/>
    </source>
</evidence>
<dbReference type="Proteomes" id="UP000327039">
    <property type="component" value="Unassembled WGS sequence"/>
</dbReference>
<evidence type="ECO:0000313" key="8">
    <source>
        <dbReference type="EMBL" id="KAA9087240.1"/>
    </source>
</evidence>
<dbReference type="PANTHER" id="PTHR43229">
    <property type="entry name" value="NODULATION PROTEIN J"/>
    <property type="match status" value="1"/>
</dbReference>
<comment type="subcellular location">
    <subcellularLocation>
        <location evidence="1">Membrane</location>
        <topology evidence="1">Multi-pass membrane protein</topology>
    </subcellularLocation>
</comment>
<feature type="transmembrane region" description="Helical" evidence="6">
    <location>
        <begin position="220"/>
        <end position="241"/>
    </location>
</feature>
<evidence type="ECO:0000313" key="9">
    <source>
        <dbReference type="Proteomes" id="UP000327039"/>
    </source>
</evidence>
<feature type="transmembrane region" description="Helical" evidence="6">
    <location>
        <begin position="53"/>
        <end position="75"/>
    </location>
</feature>
<accession>A0A5J5ISG8</accession>
<dbReference type="GO" id="GO:0140359">
    <property type="term" value="F:ABC-type transporter activity"/>
    <property type="evidence" value="ECO:0007669"/>
    <property type="project" value="InterPro"/>
</dbReference>
<protein>
    <submittedName>
        <fullName evidence="8">ABC transporter permease</fullName>
    </submittedName>
</protein>
<evidence type="ECO:0000256" key="4">
    <source>
        <dbReference type="ARBA" id="ARBA00023136"/>
    </source>
</evidence>
<feature type="transmembrane region" description="Helical" evidence="6">
    <location>
        <begin position="164"/>
        <end position="184"/>
    </location>
</feature>
<proteinExistence type="predicted"/>
<dbReference type="InterPro" id="IPR013525">
    <property type="entry name" value="ABC2_TM"/>
</dbReference>
<evidence type="ECO:0000256" key="1">
    <source>
        <dbReference type="ARBA" id="ARBA00004141"/>
    </source>
</evidence>
<evidence type="ECO:0000256" key="5">
    <source>
        <dbReference type="ARBA" id="ARBA00023251"/>
    </source>
</evidence>
<dbReference type="Pfam" id="PF01061">
    <property type="entry name" value="ABC2_membrane"/>
    <property type="match status" value="1"/>
</dbReference>
<dbReference type="RefSeq" id="WP_150419437.1">
    <property type="nucleotide sequence ID" value="NZ_VYRZ01000002.1"/>
</dbReference>
<dbReference type="EMBL" id="VYRZ01000002">
    <property type="protein sequence ID" value="KAA9087240.1"/>
    <property type="molecule type" value="Genomic_DNA"/>
</dbReference>
<dbReference type="InterPro" id="IPR051784">
    <property type="entry name" value="Nod_factor_ABC_transporter"/>
</dbReference>
<dbReference type="InterPro" id="IPR000412">
    <property type="entry name" value="ABC_2_transport"/>
</dbReference>
<evidence type="ECO:0000259" key="7">
    <source>
        <dbReference type="Pfam" id="PF01061"/>
    </source>
</evidence>
<keyword evidence="3 6" id="KW-1133">Transmembrane helix</keyword>
<dbReference type="GO" id="GO:0046677">
    <property type="term" value="P:response to antibiotic"/>
    <property type="evidence" value="ECO:0007669"/>
    <property type="project" value="UniProtKB-KW"/>
</dbReference>